<feature type="transmembrane region" description="Helical" evidence="1">
    <location>
        <begin position="6"/>
        <end position="29"/>
    </location>
</feature>
<evidence type="ECO:0000313" key="3">
    <source>
        <dbReference type="EMBL" id="MFC4729295.1"/>
    </source>
</evidence>
<dbReference type="Proteomes" id="UP001595892">
    <property type="component" value="Unassembled WGS sequence"/>
</dbReference>
<comment type="caution">
    <text evidence="3">The sequence shown here is derived from an EMBL/GenBank/DDBJ whole genome shotgun (WGS) entry which is preliminary data.</text>
</comment>
<evidence type="ECO:0000256" key="1">
    <source>
        <dbReference type="SAM" id="Phobius"/>
    </source>
</evidence>
<dbReference type="RefSeq" id="WP_377005372.1">
    <property type="nucleotide sequence ID" value="NZ_JBHSGG010000040.1"/>
</dbReference>
<dbReference type="GO" id="GO:0016787">
    <property type="term" value="F:hydrolase activity"/>
    <property type="evidence" value="ECO:0007669"/>
    <property type="project" value="UniProtKB-KW"/>
</dbReference>
<keyword evidence="1" id="KW-0472">Membrane</keyword>
<dbReference type="InterPro" id="IPR007560">
    <property type="entry name" value="Restrct_endonuc_IV_Mrr"/>
</dbReference>
<sequence>MQPISTPLLLAAAVALALGGLAFWLVAIVGRQRREIQLGIAAMAALKWREIAGYLLEALRRRGYAEDPEAEVGERREGFDFMLYRQGRRHLVGCKHGTAYRLGASAVDDFARTLEMHGAAGGTLATLGTTDAGARTRAAAHGIELLDGAALWSEIRDFLPEATRDAVARQARRESRRRLGIATAGALTLGVLVFVLARAGLMPEPVAPAARVAGAAPAPASTAALVAPSTATAEPDESELQASRAAAARAIAAMPGVSGAVWATPSTLVLDLASADEAAVLAAVCGVLDDHPGLDLTRIQLQPTPGSSDPVRWRRCH</sequence>
<evidence type="ECO:0000259" key="2">
    <source>
        <dbReference type="Pfam" id="PF04471"/>
    </source>
</evidence>
<feature type="transmembrane region" description="Helical" evidence="1">
    <location>
        <begin position="179"/>
        <end position="201"/>
    </location>
</feature>
<dbReference type="SUPFAM" id="SSF52980">
    <property type="entry name" value="Restriction endonuclease-like"/>
    <property type="match status" value="1"/>
</dbReference>
<keyword evidence="3" id="KW-0255">Endonuclease</keyword>
<dbReference type="PANTHER" id="PTHR30015">
    <property type="entry name" value="MRR RESTRICTION SYSTEM PROTEIN"/>
    <property type="match status" value="1"/>
</dbReference>
<dbReference type="PANTHER" id="PTHR30015:SF7">
    <property type="entry name" value="TYPE IV METHYL-DIRECTED RESTRICTION ENZYME ECOKMRR"/>
    <property type="match status" value="1"/>
</dbReference>
<dbReference type="EC" id="3.1.21.-" evidence="3"/>
<keyword evidence="1" id="KW-0812">Transmembrane</keyword>
<dbReference type="GO" id="GO:0004519">
    <property type="term" value="F:endonuclease activity"/>
    <property type="evidence" value="ECO:0007669"/>
    <property type="project" value="UniProtKB-KW"/>
</dbReference>
<keyword evidence="3" id="KW-0540">Nuclease</keyword>
<organism evidence="3 4">
    <name type="scientific">Coralloluteibacterium thermophilum</name>
    <dbReference type="NCBI Taxonomy" id="2707049"/>
    <lineage>
        <taxon>Bacteria</taxon>
        <taxon>Pseudomonadati</taxon>
        <taxon>Pseudomonadota</taxon>
        <taxon>Gammaproteobacteria</taxon>
        <taxon>Lysobacterales</taxon>
        <taxon>Lysobacteraceae</taxon>
        <taxon>Coralloluteibacterium</taxon>
    </lineage>
</organism>
<protein>
    <submittedName>
        <fullName evidence="3">Restriction endonuclease</fullName>
        <ecNumber evidence="3">3.1.21.-</ecNumber>
    </submittedName>
</protein>
<dbReference type="InterPro" id="IPR052906">
    <property type="entry name" value="Type_IV_Methyl-Rstrct_Enzyme"/>
</dbReference>
<gene>
    <name evidence="3" type="ORF">ACFO3Q_14075</name>
</gene>
<reference evidence="4" key="1">
    <citation type="journal article" date="2019" name="Int. J. Syst. Evol. Microbiol.">
        <title>The Global Catalogue of Microorganisms (GCM) 10K type strain sequencing project: providing services to taxonomists for standard genome sequencing and annotation.</title>
        <authorList>
            <consortium name="The Broad Institute Genomics Platform"/>
            <consortium name="The Broad Institute Genome Sequencing Center for Infectious Disease"/>
            <person name="Wu L."/>
            <person name="Ma J."/>
        </authorList>
    </citation>
    <scope>NUCLEOTIDE SEQUENCE [LARGE SCALE GENOMIC DNA]</scope>
    <source>
        <strain evidence="4">CGMCC 1.13574</strain>
    </source>
</reference>
<keyword evidence="4" id="KW-1185">Reference proteome</keyword>
<keyword evidence="3" id="KW-0378">Hydrolase</keyword>
<dbReference type="InterPro" id="IPR011335">
    <property type="entry name" value="Restrct_endonuc-II-like"/>
</dbReference>
<name>A0ABV9NNC0_9GAMM</name>
<evidence type="ECO:0000313" key="4">
    <source>
        <dbReference type="Proteomes" id="UP001595892"/>
    </source>
</evidence>
<proteinExistence type="predicted"/>
<dbReference type="Pfam" id="PF04471">
    <property type="entry name" value="Mrr_cat"/>
    <property type="match status" value="1"/>
</dbReference>
<dbReference type="EMBL" id="JBHSGG010000040">
    <property type="protein sequence ID" value="MFC4729295.1"/>
    <property type="molecule type" value="Genomic_DNA"/>
</dbReference>
<feature type="domain" description="Restriction endonuclease type IV Mrr" evidence="2">
    <location>
        <begin position="45"/>
        <end position="152"/>
    </location>
</feature>
<keyword evidence="1" id="KW-1133">Transmembrane helix</keyword>
<accession>A0ABV9NNC0</accession>